<dbReference type="PANTHER" id="PTHR30217">
    <property type="entry name" value="PEPTIDASE U32 FAMILY"/>
    <property type="match status" value="1"/>
</dbReference>
<dbReference type="InterPro" id="IPR001539">
    <property type="entry name" value="Peptidase_U32"/>
</dbReference>
<evidence type="ECO:0008006" key="5">
    <source>
        <dbReference type="Google" id="ProtNLM"/>
    </source>
</evidence>
<accession>A0A644XHJ2</accession>
<protein>
    <recommendedName>
        <fullName evidence="5">Protease YdcP</fullName>
    </recommendedName>
</protein>
<dbReference type="EMBL" id="VSSQ01002412">
    <property type="protein sequence ID" value="MPM15248.1"/>
    <property type="molecule type" value="Genomic_DNA"/>
</dbReference>
<organism evidence="4">
    <name type="scientific">bioreactor metagenome</name>
    <dbReference type="NCBI Taxonomy" id="1076179"/>
    <lineage>
        <taxon>unclassified sequences</taxon>
        <taxon>metagenomes</taxon>
        <taxon>ecological metagenomes</taxon>
    </lineage>
</organism>
<evidence type="ECO:0000256" key="2">
    <source>
        <dbReference type="ARBA" id="ARBA00022801"/>
    </source>
</evidence>
<dbReference type="InterPro" id="IPR051454">
    <property type="entry name" value="RNA/ubiquinone_mod_enzymes"/>
</dbReference>
<evidence type="ECO:0000256" key="1">
    <source>
        <dbReference type="ARBA" id="ARBA00022670"/>
    </source>
</evidence>
<dbReference type="GO" id="GO:0006508">
    <property type="term" value="P:proteolysis"/>
    <property type="evidence" value="ECO:0007669"/>
    <property type="project" value="UniProtKB-KW"/>
</dbReference>
<evidence type="ECO:0000313" key="4">
    <source>
        <dbReference type="EMBL" id="MPM15248.1"/>
    </source>
</evidence>
<dbReference type="GO" id="GO:0008233">
    <property type="term" value="F:peptidase activity"/>
    <property type="evidence" value="ECO:0007669"/>
    <property type="project" value="UniProtKB-KW"/>
</dbReference>
<proteinExistence type="inferred from homology"/>
<dbReference type="PANTHER" id="PTHR30217:SF6">
    <property type="entry name" value="TRNA HYDROXYLATION PROTEIN P"/>
    <property type="match status" value="1"/>
</dbReference>
<name>A0A644XHJ2_9ZZZZ</name>
<reference evidence="4" key="1">
    <citation type="submission" date="2019-08" db="EMBL/GenBank/DDBJ databases">
        <authorList>
            <person name="Kucharzyk K."/>
            <person name="Murdoch R.W."/>
            <person name="Higgins S."/>
            <person name="Loffler F."/>
        </authorList>
    </citation>
    <scope>NUCLEOTIDE SEQUENCE</scope>
</reference>
<dbReference type="PROSITE" id="PS01276">
    <property type="entry name" value="PEPTIDASE_U32"/>
    <property type="match status" value="1"/>
</dbReference>
<sequence length="247" mass="27310">MVRLEAFAHGALCMAVSGKCYLSLDNLNRSANRGQCAQICRRPYKVTDTEGNTELLIDNRYIMSPRDLCTVGFLDKLLDAGISVLKIEGRGRPPEYVSTVVKVYSEAVTAIEMGVYTAEAVSGWMTRLEKVYNRGFWEGYYMGKSIGEWTNRHGSSATERREFIGRVTNYFSKLGVAEAKAETGDVFPGERITITGPTTGLYEGTIDAIHLDKGQVDVAPQGALFAFPVSKLVRRGDKVFRIVPSDD</sequence>
<keyword evidence="1" id="KW-0645">Protease</keyword>
<gene>
    <name evidence="4" type="ORF">SDC9_61616</name>
</gene>
<comment type="caution">
    <text evidence="4">The sequence shown here is derived from an EMBL/GenBank/DDBJ whole genome shotgun (WGS) entry which is preliminary data.</text>
</comment>
<comment type="similarity">
    <text evidence="3">Belongs to the peptidase U32 family.</text>
</comment>
<keyword evidence="2" id="KW-0378">Hydrolase</keyword>
<dbReference type="AlphaFoldDB" id="A0A644XHJ2"/>
<dbReference type="Pfam" id="PF01136">
    <property type="entry name" value="Peptidase_U32"/>
    <property type="match status" value="1"/>
</dbReference>
<evidence type="ECO:0000256" key="3">
    <source>
        <dbReference type="ARBA" id="ARBA00038374"/>
    </source>
</evidence>